<dbReference type="Proteomes" id="UP000036947">
    <property type="component" value="Unassembled WGS sequence"/>
</dbReference>
<dbReference type="PANTHER" id="PTHR13355">
    <property type="entry name" value="GLUCOSAMINE 6-PHOSPHATE N-ACETYLTRANSFERASE"/>
    <property type="match status" value="1"/>
</dbReference>
<protein>
    <recommendedName>
        <fullName evidence="1">Glucosamine 6-phosphate N-acetyltransferase</fullName>
        <ecNumber evidence="1">2.3.1.4</ecNumber>
    </recommendedName>
</protein>
<keyword evidence="1" id="KW-0012">Acyltransferase</keyword>
<evidence type="ECO:0000313" key="4">
    <source>
        <dbReference type="Proteomes" id="UP000036947"/>
    </source>
</evidence>
<keyword evidence="4" id="KW-1185">Reference proteome</keyword>
<dbReference type="CDD" id="cd04301">
    <property type="entry name" value="NAT_SF"/>
    <property type="match status" value="1"/>
</dbReference>
<dbReference type="EMBL" id="LFRF01000041">
    <property type="protein sequence ID" value="KND87126.1"/>
    <property type="molecule type" value="Genomic_DNA"/>
</dbReference>
<dbReference type="PANTHER" id="PTHR13355:SF11">
    <property type="entry name" value="GLUCOSAMINE 6-PHOSPHATE N-ACETYLTRANSFERASE"/>
    <property type="match status" value="1"/>
</dbReference>
<gene>
    <name evidence="3" type="ORF">TOPH_08188</name>
</gene>
<sequence length="172" mass="19099">MAAPRPLFPASLISAEVAASLPDGFTVRPLAKGDYAKGFLECLRDLTWMGNLTVDDFNERYDELDTNGKGPYYYVVIEHQGRIVGTGAVIVEKKFIQNRSIVGHVEEICISKDHQGKGLGFRMINALDSVARNVGCRKSILNCDPEKKTFYVKCGYSGSGMEMQHAFVEEKE</sequence>
<comment type="similarity">
    <text evidence="1">Belongs to the acetyltransferase family. GNA1 subfamily.</text>
</comment>
<dbReference type="InterPro" id="IPR016181">
    <property type="entry name" value="Acyl_CoA_acyltransferase"/>
</dbReference>
<reference evidence="3 4" key="1">
    <citation type="journal article" date="2015" name="BMC Genomics">
        <title>The genome of the truffle-parasite Tolypocladium ophioglossoides and the evolution of antifungal peptaibiotics.</title>
        <authorList>
            <person name="Quandt C.A."/>
            <person name="Bushley K.E."/>
            <person name="Spatafora J.W."/>
        </authorList>
    </citation>
    <scope>NUCLEOTIDE SEQUENCE [LARGE SCALE GENOMIC DNA]</scope>
    <source>
        <strain evidence="3 4">CBS 100239</strain>
    </source>
</reference>
<proteinExistence type="inferred from homology"/>
<comment type="caution">
    <text evidence="3">The sequence shown here is derived from an EMBL/GenBank/DDBJ whole genome shotgun (WGS) entry which is preliminary data.</text>
</comment>
<evidence type="ECO:0000259" key="2">
    <source>
        <dbReference type="PROSITE" id="PS51186"/>
    </source>
</evidence>
<dbReference type="OrthoDB" id="10039976at2759"/>
<dbReference type="SUPFAM" id="SSF55729">
    <property type="entry name" value="Acyl-CoA N-acyltransferases (Nat)"/>
    <property type="match status" value="1"/>
</dbReference>
<feature type="domain" description="N-acetyltransferase" evidence="2">
    <location>
        <begin position="25"/>
        <end position="172"/>
    </location>
</feature>
<dbReference type="InterPro" id="IPR000182">
    <property type="entry name" value="GNAT_dom"/>
</dbReference>
<dbReference type="Gene3D" id="3.40.630.30">
    <property type="match status" value="1"/>
</dbReference>
<name>A0A0L0MZC3_TOLOC</name>
<dbReference type="AlphaFoldDB" id="A0A0L0MZC3"/>
<accession>A0A0L0MZC3</accession>
<evidence type="ECO:0000256" key="1">
    <source>
        <dbReference type="RuleBase" id="RU365086"/>
    </source>
</evidence>
<evidence type="ECO:0000313" key="3">
    <source>
        <dbReference type="EMBL" id="KND87126.1"/>
    </source>
</evidence>
<dbReference type="GO" id="GO:0004343">
    <property type="term" value="F:glucosamine 6-phosphate N-acetyltransferase activity"/>
    <property type="evidence" value="ECO:0007669"/>
    <property type="project" value="UniProtKB-UniRule"/>
</dbReference>
<comment type="catalytic activity">
    <reaction evidence="1">
        <text>D-glucosamine 6-phosphate + acetyl-CoA = N-acetyl-D-glucosamine 6-phosphate + CoA + H(+)</text>
        <dbReference type="Rhea" id="RHEA:10292"/>
        <dbReference type="ChEBI" id="CHEBI:15378"/>
        <dbReference type="ChEBI" id="CHEBI:57287"/>
        <dbReference type="ChEBI" id="CHEBI:57288"/>
        <dbReference type="ChEBI" id="CHEBI:57513"/>
        <dbReference type="ChEBI" id="CHEBI:58725"/>
        <dbReference type="EC" id="2.3.1.4"/>
    </reaction>
</comment>
<dbReference type="EC" id="2.3.1.4" evidence="1"/>
<dbReference type="PROSITE" id="PS51186">
    <property type="entry name" value="GNAT"/>
    <property type="match status" value="1"/>
</dbReference>
<organism evidence="3 4">
    <name type="scientific">Tolypocladium ophioglossoides (strain CBS 100239)</name>
    <name type="common">Snaketongue truffleclub</name>
    <name type="synonym">Elaphocordyceps ophioglossoides</name>
    <dbReference type="NCBI Taxonomy" id="1163406"/>
    <lineage>
        <taxon>Eukaryota</taxon>
        <taxon>Fungi</taxon>
        <taxon>Dikarya</taxon>
        <taxon>Ascomycota</taxon>
        <taxon>Pezizomycotina</taxon>
        <taxon>Sordariomycetes</taxon>
        <taxon>Hypocreomycetidae</taxon>
        <taxon>Hypocreales</taxon>
        <taxon>Ophiocordycipitaceae</taxon>
        <taxon>Tolypocladium</taxon>
    </lineage>
</organism>
<dbReference type="STRING" id="1163406.A0A0L0MZC3"/>
<comment type="pathway">
    <text evidence="1">Nucleotide-sugar biosynthesis; UDP-N-acetyl-alpha-D-glucosamine biosynthesis; N-acetyl-alpha-D-glucosamine 1-phosphate from alpha-D-glucosamine 6-phosphate (route I): step 1/2.</text>
</comment>
<dbReference type="UniPathway" id="UPA00113">
    <property type="reaction ID" value="UER00529"/>
</dbReference>
<dbReference type="Pfam" id="PF00583">
    <property type="entry name" value="Acetyltransf_1"/>
    <property type="match status" value="1"/>
</dbReference>
<dbReference type="GO" id="GO:0006048">
    <property type="term" value="P:UDP-N-acetylglucosamine biosynthetic process"/>
    <property type="evidence" value="ECO:0007669"/>
    <property type="project" value="UniProtKB-UniRule"/>
</dbReference>
<dbReference type="InterPro" id="IPR039143">
    <property type="entry name" value="GNPNAT1-like"/>
</dbReference>
<keyword evidence="1 3" id="KW-0808">Transferase</keyword>